<organism evidence="1 2">
    <name type="scientific">Cetraspora pellucida</name>
    <dbReference type="NCBI Taxonomy" id="1433469"/>
    <lineage>
        <taxon>Eukaryota</taxon>
        <taxon>Fungi</taxon>
        <taxon>Fungi incertae sedis</taxon>
        <taxon>Mucoromycota</taxon>
        <taxon>Glomeromycotina</taxon>
        <taxon>Glomeromycetes</taxon>
        <taxon>Diversisporales</taxon>
        <taxon>Gigasporaceae</taxon>
        <taxon>Cetraspora</taxon>
    </lineage>
</organism>
<dbReference type="Proteomes" id="UP000789366">
    <property type="component" value="Unassembled WGS sequence"/>
</dbReference>
<evidence type="ECO:0000313" key="1">
    <source>
        <dbReference type="EMBL" id="CAG8528778.1"/>
    </source>
</evidence>
<sequence length="90" mass="10483">MWLLKQKFALTNNNTINDYMNLIYGPENIDTTDETDNSTDSNIEDSDAKETALLATILDPHLKGLRFVNQDEHINIQEKLRKKYQELKNN</sequence>
<reference evidence="1" key="1">
    <citation type="submission" date="2021-06" db="EMBL/GenBank/DDBJ databases">
        <authorList>
            <person name="Kallberg Y."/>
            <person name="Tangrot J."/>
            <person name="Rosling A."/>
        </authorList>
    </citation>
    <scope>NUCLEOTIDE SEQUENCE</scope>
    <source>
        <strain evidence="1">28 12/20/2015</strain>
    </source>
</reference>
<comment type="caution">
    <text evidence="1">The sequence shown here is derived from an EMBL/GenBank/DDBJ whole genome shotgun (WGS) entry which is preliminary data.</text>
</comment>
<protein>
    <submittedName>
        <fullName evidence="1">7266_t:CDS:1</fullName>
    </submittedName>
</protein>
<accession>A0ACA9LGS7</accession>
<name>A0ACA9LGS7_9GLOM</name>
<keyword evidence="2" id="KW-1185">Reference proteome</keyword>
<gene>
    <name evidence="1" type="ORF">SPELUC_LOCUS4270</name>
</gene>
<dbReference type="EMBL" id="CAJVPW010003736">
    <property type="protein sequence ID" value="CAG8528778.1"/>
    <property type="molecule type" value="Genomic_DNA"/>
</dbReference>
<proteinExistence type="predicted"/>
<evidence type="ECO:0000313" key="2">
    <source>
        <dbReference type="Proteomes" id="UP000789366"/>
    </source>
</evidence>